<comment type="similarity">
    <text evidence="2">Belongs to the cytochrome P450 family.</text>
</comment>
<keyword evidence="7" id="KW-0503">Monooxygenase</keyword>
<evidence type="ECO:0000256" key="7">
    <source>
        <dbReference type="ARBA" id="ARBA00023033"/>
    </source>
</evidence>
<evidence type="ECO:0000313" key="10">
    <source>
        <dbReference type="EMBL" id="KAF0328710.1"/>
    </source>
</evidence>
<protein>
    <submittedName>
        <fullName evidence="10">Cytochrome p450</fullName>
    </submittedName>
</protein>
<proteinExistence type="inferred from homology"/>
<dbReference type="PANTHER" id="PTHR46206:SF2">
    <property type="entry name" value="CYTOCHROME P450 MONOOXYGENASE AUSG-RELATED"/>
    <property type="match status" value="1"/>
</dbReference>
<comment type="caution">
    <text evidence="10">The sequence shown here is derived from an EMBL/GenBank/DDBJ whole genome shotgun (WGS) entry which is preliminary data.</text>
</comment>
<dbReference type="PANTHER" id="PTHR46206">
    <property type="entry name" value="CYTOCHROME P450"/>
    <property type="match status" value="1"/>
</dbReference>
<reference evidence="10 11" key="1">
    <citation type="submission" date="2019-12" db="EMBL/GenBank/DDBJ databases">
        <title>A genome sequence resource for the geographically widespread anthracnose pathogen Colletotrichum asianum.</title>
        <authorList>
            <person name="Meng Y."/>
        </authorList>
    </citation>
    <scope>NUCLEOTIDE SEQUENCE [LARGE SCALE GENOMIC DNA]</scope>
    <source>
        <strain evidence="10 11">ICMP 18580</strain>
    </source>
</reference>
<dbReference type="InterPro" id="IPR001128">
    <property type="entry name" value="Cyt_P450"/>
</dbReference>
<keyword evidence="5" id="KW-0560">Oxidoreductase</keyword>
<dbReference type="CDD" id="cd11041">
    <property type="entry name" value="CYP503A1-like"/>
    <property type="match status" value="1"/>
</dbReference>
<dbReference type="OrthoDB" id="1844152at2759"/>
<evidence type="ECO:0000256" key="5">
    <source>
        <dbReference type="ARBA" id="ARBA00023002"/>
    </source>
</evidence>
<evidence type="ECO:0000256" key="9">
    <source>
        <dbReference type="SAM" id="Phobius"/>
    </source>
</evidence>
<dbReference type="PRINTS" id="PR00465">
    <property type="entry name" value="EP450IV"/>
</dbReference>
<comment type="cofactor">
    <cofactor evidence="1 8">
        <name>heme</name>
        <dbReference type="ChEBI" id="CHEBI:30413"/>
    </cofactor>
</comment>
<dbReference type="InterPro" id="IPR036396">
    <property type="entry name" value="Cyt_P450_sf"/>
</dbReference>
<keyword evidence="11" id="KW-1185">Reference proteome</keyword>
<keyword evidence="9" id="KW-0472">Membrane</keyword>
<dbReference type="AlphaFoldDB" id="A0A8H3WM40"/>
<gene>
    <name evidence="10" type="ORF">GQ607_004122</name>
</gene>
<keyword evidence="3 8" id="KW-0349">Heme</keyword>
<dbReference type="GO" id="GO:0020037">
    <property type="term" value="F:heme binding"/>
    <property type="evidence" value="ECO:0007669"/>
    <property type="project" value="InterPro"/>
</dbReference>
<evidence type="ECO:0000256" key="8">
    <source>
        <dbReference type="PIRSR" id="PIRSR602403-1"/>
    </source>
</evidence>
<keyword evidence="4 8" id="KW-0479">Metal-binding</keyword>
<dbReference type="Pfam" id="PF00067">
    <property type="entry name" value="p450"/>
    <property type="match status" value="1"/>
</dbReference>
<dbReference type="Gene3D" id="1.10.630.10">
    <property type="entry name" value="Cytochrome P450"/>
    <property type="match status" value="1"/>
</dbReference>
<keyword evidence="9" id="KW-0812">Transmembrane</keyword>
<dbReference type="Proteomes" id="UP000434172">
    <property type="component" value="Unassembled WGS sequence"/>
</dbReference>
<sequence length="511" mass="57756">MATSTTPSEWLFPYLAVGVLALVTFWVLATFHRVKSRLDFMKNGMSTLKKEVERHPSQPFRMPTDLGEVTVLPPDYAAYLRNLTDLDFREAITKEFHRHLPGFAAFGIVKHPADILQSVARKQLTQHTHTIIEPLSSEASFTTELIFGSRPGWREIPAKDALLELVARLSSRVFLGSGICRNEKWLRITKEFTTTSFAAAAKLNLLPWVLRPLTNLLDPSCQQVRAFIAEAEGILLPVIESRRKVKEAAKLAGKPVPVFNDTVEWAEAESQGTQYDPVAVQLMISFVAIHTTYDLLGRVLLLLAEHQETIKPLRQEIVEVLQAEGWSKTALNHMKLLDSTIKESQRISPTSLLTLRRVAVKDVTLPDGTRIRRGDRLCTHCCNMMEPEVYPDPDRFDISRFKRLREQAGGESKAQLITLTPEHLGFGYGVYSCPGRFFAGHEIKIALCHLLLKYDWKLADENGFNPTIIGVNSFIDPSMSVMFKRREEEIDLDALRYDEGVAFTHEGTDSR</sequence>
<evidence type="ECO:0000256" key="3">
    <source>
        <dbReference type="ARBA" id="ARBA00022617"/>
    </source>
</evidence>
<accession>A0A8H3WM40</accession>
<dbReference type="GO" id="GO:0016705">
    <property type="term" value="F:oxidoreductase activity, acting on paired donors, with incorporation or reduction of molecular oxygen"/>
    <property type="evidence" value="ECO:0007669"/>
    <property type="project" value="InterPro"/>
</dbReference>
<keyword evidence="6 8" id="KW-0408">Iron</keyword>
<organism evidence="10 11">
    <name type="scientific">Colletotrichum asianum</name>
    <dbReference type="NCBI Taxonomy" id="702518"/>
    <lineage>
        <taxon>Eukaryota</taxon>
        <taxon>Fungi</taxon>
        <taxon>Dikarya</taxon>
        <taxon>Ascomycota</taxon>
        <taxon>Pezizomycotina</taxon>
        <taxon>Sordariomycetes</taxon>
        <taxon>Hypocreomycetidae</taxon>
        <taxon>Glomerellales</taxon>
        <taxon>Glomerellaceae</taxon>
        <taxon>Colletotrichum</taxon>
        <taxon>Colletotrichum gloeosporioides species complex</taxon>
    </lineage>
</organism>
<dbReference type="EMBL" id="WOWK01000016">
    <property type="protein sequence ID" value="KAF0328710.1"/>
    <property type="molecule type" value="Genomic_DNA"/>
</dbReference>
<evidence type="ECO:0000256" key="1">
    <source>
        <dbReference type="ARBA" id="ARBA00001971"/>
    </source>
</evidence>
<dbReference type="InterPro" id="IPR002403">
    <property type="entry name" value="Cyt_P450_E_grp-IV"/>
</dbReference>
<name>A0A8H3WM40_9PEZI</name>
<evidence type="ECO:0000256" key="2">
    <source>
        <dbReference type="ARBA" id="ARBA00010617"/>
    </source>
</evidence>
<dbReference type="GO" id="GO:0005506">
    <property type="term" value="F:iron ion binding"/>
    <property type="evidence" value="ECO:0007669"/>
    <property type="project" value="InterPro"/>
</dbReference>
<dbReference type="GO" id="GO:0004497">
    <property type="term" value="F:monooxygenase activity"/>
    <property type="evidence" value="ECO:0007669"/>
    <property type="project" value="UniProtKB-KW"/>
</dbReference>
<dbReference type="SUPFAM" id="SSF48264">
    <property type="entry name" value="Cytochrome P450"/>
    <property type="match status" value="1"/>
</dbReference>
<feature type="transmembrane region" description="Helical" evidence="9">
    <location>
        <begin position="12"/>
        <end position="31"/>
    </location>
</feature>
<evidence type="ECO:0000313" key="11">
    <source>
        <dbReference type="Proteomes" id="UP000434172"/>
    </source>
</evidence>
<evidence type="ECO:0000256" key="4">
    <source>
        <dbReference type="ARBA" id="ARBA00022723"/>
    </source>
</evidence>
<feature type="binding site" description="axial binding residue" evidence="8">
    <location>
        <position position="433"/>
    </location>
    <ligand>
        <name>heme</name>
        <dbReference type="ChEBI" id="CHEBI:30413"/>
    </ligand>
    <ligandPart>
        <name>Fe</name>
        <dbReference type="ChEBI" id="CHEBI:18248"/>
    </ligandPart>
</feature>
<keyword evidence="9" id="KW-1133">Transmembrane helix</keyword>
<evidence type="ECO:0000256" key="6">
    <source>
        <dbReference type="ARBA" id="ARBA00023004"/>
    </source>
</evidence>